<dbReference type="EMBL" id="JAJNAY010000003">
    <property type="protein sequence ID" value="MCD1119115.1"/>
    <property type="molecule type" value="Genomic_DNA"/>
</dbReference>
<dbReference type="Proteomes" id="UP001108025">
    <property type="component" value="Unassembled WGS sequence"/>
</dbReference>
<dbReference type="InterPro" id="IPR051534">
    <property type="entry name" value="CBASS_pafABC_assoc_protein"/>
</dbReference>
<sequence>MAKRQETLLRLTYIVNFLKSKKDGADYFEIAKHLEERAYREGEGQLPFSEKTFQRDRKVIEEFYNVIIQFKNSNKKYHIVDTDSDETNSTLLDSIILINAYKQIGNRQDVIIFEKRQASGLYNFDGFVHAIHNLKKISFEYVRHWEKTGNRKVVEPYALKEFRNRWYLLAVDTQKSNFELRIFGLDRITNLEIHHSQFRKQEFDIEKMFVNSFGIVSTLDFEATIIELSFVAAQKKFVKSLPIHHSQKILVDDGSDFKIQLQLAPTYDFYQELATHAERLIKIEPQKVRDEYVSFLKKGIENLS</sequence>
<dbReference type="PANTHER" id="PTHR34580:SF9">
    <property type="entry name" value="SLL5097 PROTEIN"/>
    <property type="match status" value="1"/>
</dbReference>
<evidence type="ECO:0000313" key="3">
    <source>
        <dbReference type="Proteomes" id="UP001108025"/>
    </source>
</evidence>
<dbReference type="PROSITE" id="PS52050">
    <property type="entry name" value="WYL"/>
    <property type="match status" value="1"/>
</dbReference>
<dbReference type="InterPro" id="IPR026881">
    <property type="entry name" value="WYL_dom"/>
</dbReference>
<organism evidence="2 3">
    <name type="scientific">Chryseobacterium turcicum</name>
    <dbReference type="NCBI Taxonomy" id="2898076"/>
    <lineage>
        <taxon>Bacteria</taxon>
        <taxon>Pseudomonadati</taxon>
        <taxon>Bacteroidota</taxon>
        <taxon>Flavobacteriia</taxon>
        <taxon>Flavobacteriales</taxon>
        <taxon>Weeksellaceae</taxon>
        <taxon>Chryseobacterium group</taxon>
        <taxon>Chryseobacterium</taxon>
    </lineage>
</organism>
<dbReference type="PANTHER" id="PTHR34580">
    <property type="match status" value="1"/>
</dbReference>
<proteinExistence type="predicted"/>
<name>A0A9Q3YZU9_9FLAO</name>
<reference evidence="2" key="1">
    <citation type="submission" date="2021-11" db="EMBL/GenBank/DDBJ databases">
        <title>Description of novel Chryseobacterium species.</title>
        <authorList>
            <person name="Saticioglu I.B."/>
            <person name="Ay H."/>
            <person name="Altun S."/>
            <person name="Duman M."/>
        </authorList>
    </citation>
    <scope>NUCLEOTIDE SEQUENCE</scope>
    <source>
        <strain evidence="2">C-17</strain>
    </source>
</reference>
<accession>A0A9Q3YZU9</accession>
<gene>
    <name evidence="2" type="ORF">LO744_19925</name>
</gene>
<comment type="caution">
    <text evidence="2">The sequence shown here is derived from an EMBL/GenBank/DDBJ whole genome shotgun (WGS) entry which is preliminary data.</text>
</comment>
<dbReference type="Pfam" id="PF13280">
    <property type="entry name" value="WYL"/>
    <property type="match status" value="1"/>
</dbReference>
<keyword evidence="3" id="KW-1185">Reference proteome</keyword>
<evidence type="ECO:0000259" key="1">
    <source>
        <dbReference type="Pfam" id="PF13280"/>
    </source>
</evidence>
<dbReference type="RefSeq" id="WP_230672576.1">
    <property type="nucleotide sequence ID" value="NZ_JAJNAY010000003.1"/>
</dbReference>
<evidence type="ECO:0000313" key="2">
    <source>
        <dbReference type="EMBL" id="MCD1119115.1"/>
    </source>
</evidence>
<feature type="domain" description="WYL" evidence="1">
    <location>
        <begin position="127"/>
        <end position="193"/>
    </location>
</feature>
<protein>
    <submittedName>
        <fullName evidence="2">WYL domain-containing protein</fullName>
    </submittedName>
</protein>
<dbReference type="AlphaFoldDB" id="A0A9Q3YZU9"/>